<protein>
    <submittedName>
        <fullName evidence="1">Uncharacterized protein</fullName>
    </submittedName>
</protein>
<name>A0A139KUH1_9BACE</name>
<sequence>MTGADIVKKIKPEGNPHCFRHYCYIAIAMLSTFERIISCSG</sequence>
<gene>
    <name evidence="1" type="ORF">HMPREF2531_04484</name>
</gene>
<evidence type="ECO:0000313" key="2">
    <source>
        <dbReference type="Proteomes" id="UP000070319"/>
    </source>
</evidence>
<reference evidence="1 2" key="1">
    <citation type="submission" date="2016-02" db="EMBL/GenBank/DDBJ databases">
        <authorList>
            <person name="Wen L."/>
            <person name="He K."/>
            <person name="Yang H."/>
        </authorList>
    </citation>
    <scope>NUCLEOTIDE SEQUENCE [LARGE SCALE GENOMIC DNA]</scope>
    <source>
        <strain evidence="1 2">KLE1704</strain>
    </source>
</reference>
<comment type="caution">
    <text evidence="1">The sequence shown here is derived from an EMBL/GenBank/DDBJ whole genome shotgun (WGS) entry which is preliminary data.</text>
</comment>
<organism evidence="1">
    <name type="scientific">Bacteroides intestinalis</name>
    <dbReference type="NCBI Taxonomy" id="329854"/>
    <lineage>
        <taxon>Bacteria</taxon>
        <taxon>Pseudomonadati</taxon>
        <taxon>Bacteroidota</taxon>
        <taxon>Bacteroidia</taxon>
        <taxon>Bacteroidales</taxon>
        <taxon>Bacteroidaceae</taxon>
        <taxon>Bacteroides</taxon>
    </lineage>
</organism>
<accession>A0A139KUH1</accession>
<dbReference type="EMBL" id="LTDF01000163">
    <property type="protein sequence ID" value="KXT42841.1"/>
    <property type="molecule type" value="Genomic_DNA"/>
</dbReference>
<dbReference type="Proteomes" id="UP000070319">
    <property type="component" value="Unassembled WGS sequence"/>
</dbReference>
<dbReference type="AlphaFoldDB" id="A0A139KUH1"/>
<proteinExistence type="predicted"/>
<evidence type="ECO:0000313" key="1">
    <source>
        <dbReference type="EMBL" id="KXT42841.1"/>
    </source>
</evidence>